<evidence type="ECO:0000256" key="3">
    <source>
        <dbReference type="ARBA" id="ARBA00012191"/>
    </source>
</evidence>
<evidence type="ECO:0000256" key="6">
    <source>
        <dbReference type="ARBA" id="ARBA00022741"/>
    </source>
</evidence>
<evidence type="ECO:0000256" key="10">
    <source>
        <dbReference type="ARBA" id="ARBA00034018"/>
    </source>
</evidence>
<dbReference type="InterPro" id="IPR036640">
    <property type="entry name" value="ABC1_TM_sf"/>
</dbReference>
<evidence type="ECO:0000256" key="2">
    <source>
        <dbReference type="ARBA" id="ARBA00006526"/>
    </source>
</evidence>
<dbReference type="AlphaFoldDB" id="A0AA95GEG0"/>
<dbReference type="PROSITE" id="PS50893">
    <property type="entry name" value="ABC_TRANSPORTER_2"/>
    <property type="match status" value="1"/>
</dbReference>
<evidence type="ECO:0000256" key="4">
    <source>
        <dbReference type="ARBA" id="ARBA00022448"/>
    </source>
</evidence>
<dbReference type="GO" id="GO:0008559">
    <property type="term" value="F:ABC-type xenobiotic transporter activity"/>
    <property type="evidence" value="ECO:0007669"/>
    <property type="project" value="UniProtKB-EC"/>
</dbReference>
<comment type="similarity">
    <text evidence="2">Belongs to the ABC transporter superfamily. Drug exporter-2 (TC 3.A.1.117) family.</text>
</comment>
<accession>A0AA95GEG0</accession>
<evidence type="ECO:0000313" key="16">
    <source>
        <dbReference type="Proteomes" id="UP001177597"/>
    </source>
</evidence>
<dbReference type="Gene3D" id="3.40.50.300">
    <property type="entry name" value="P-loop containing nucleotide triphosphate hydrolases"/>
    <property type="match status" value="1"/>
</dbReference>
<dbReference type="InterPro" id="IPR003439">
    <property type="entry name" value="ABC_transporter-like_ATP-bd"/>
</dbReference>
<protein>
    <recommendedName>
        <fullName evidence="11">Multidrug resistance-like ATP-binding protein MdlB</fullName>
        <ecNumber evidence="3">7.6.2.2</ecNumber>
    </recommendedName>
</protein>
<dbReference type="GO" id="GO:0005524">
    <property type="term" value="F:ATP binding"/>
    <property type="evidence" value="ECO:0007669"/>
    <property type="project" value="UniProtKB-KW"/>
</dbReference>
<dbReference type="Pfam" id="PF00005">
    <property type="entry name" value="ABC_tran"/>
    <property type="match status" value="1"/>
</dbReference>
<reference evidence="15" key="1">
    <citation type="submission" date="2023-04" db="EMBL/GenBank/DDBJ databases">
        <title>Genome dynamics across the evolutionary transition to endosymbiosis.</title>
        <authorList>
            <person name="Siozios S."/>
            <person name="Nadal-Jimenez P."/>
            <person name="Azagi T."/>
            <person name="Sprong H."/>
            <person name="Frost C.L."/>
            <person name="Parratt S.R."/>
            <person name="Taylor G."/>
            <person name="Brettell L."/>
            <person name="Lew K.C."/>
            <person name="Croft L."/>
            <person name="King K.C."/>
            <person name="Brockhurst M.A."/>
            <person name="Hypsa V."/>
            <person name="Novakova E."/>
            <person name="Darby A.C."/>
            <person name="Hurst G.D.D."/>
        </authorList>
    </citation>
    <scope>NUCLEOTIDE SEQUENCE</scope>
    <source>
        <strain evidence="15">AIh</strain>
    </source>
</reference>
<evidence type="ECO:0000259" key="13">
    <source>
        <dbReference type="PROSITE" id="PS50893"/>
    </source>
</evidence>
<feature type="transmembrane region" description="Helical" evidence="12">
    <location>
        <begin position="67"/>
        <end position="86"/>
    </location>
</feature>
<feature type="transmembrane region" description="Helical" evidence="12">
    <location>
        <begin position="140"/>
        <end position="164"/>
    </location>
</feature>
<dbReference type="GO" id="GO:0005737">
    <property type="term" value="C:cytoplasm"/>
    <property type="evidence" value="ECO:0007669"/>
    <property type="project" value="UniProtKB-ARBA"/>
</dbReference>
<dbReference type="GO" id="GO:0015421">
    <property type="term" value="F:ABC-type oligopeptide transporter activity"/>
    <property type="evidence" value="ECO:0007669"/>
    <property type="project" value="TreeGrafter"/>
</dbReference>
<evidence type="ECO:0000256" key="8">
    <source>
        <dbReference type="ARBA" id="ARBA00022989"/>
    </source>
</evidence>
<dbReference type="FunFam" id="3.40.50.300:FF:000604">
    <property type="entry name" value="ABC transporter B family member 28"/>
    <property type="match status" value="1"/>
</dbReference>
<dbReference type="EC" id="7.6.2.2" evidence="3"/>
<dbReference type="InterPro" id="IPR017871">
    <property type="entry name" value="ABC_transporter-like_CS"/>
</dbReference>
<evidence type="ECO:0000256" key="1">
    <source>
        <dbReference type="ARBA" id="ARBA00004651"/>
    </source>
</evidence>
<dbReference type="GO" id="GO:0005886">
    <property type="term" value="C:plasma membrane"/>
    <property type="evidence" value="ECO:0007669"/>
    <property type="project" value="UniProtKB-SubCell"/>
</dbReference>
<evidence type="ECO:0000259" key="14">
    <source>
        <dbReference type="PROSITE" id="PS50929"/>
    </source>
</evidence>
<organism evidence="15 16">
    <name type="scientific">Arsenophonus nasoniae</name>
    <name type="common">son-killer infecting Nasonia vitripennis</name>
    <dbReference type="NCBI Taxonomy" id="638"/>
    <lineage>
        <taxon>Bacteria</taxon>
        <taxon>Pseudomonadati</taxon>
        <taxon>Pseudomonadota</taxon>
        <taxon>Gammaproteobacteria</taxon>
        <taxon>Enterobacterales</taxon>
        <taxon>Morganellaceae</taxon>
        <taxon>Arsenophonus</taxon>
    </lineage>
</organism>
<sequence>MNMNKPRLLWPSLKRLLIYGNSFRKPIIIAVLISWVAAGAEICGPLLVSYFIDNMLAKAHIPLESTVMLIIVFFASQIIAAILHYYQTILFNQVAIGVVQTLRTDVMSAAIRQPLSIFDNQPVGQLISRVTNDTEVVKDLFVTVIPTIFRSLALIITMLIAMFFLEWRMAIVASLIFPVVFLVMIIYQRLSTPIVRRVRTYLADINDGFNEIISGMTVIQQFRQQARFGEKMLAVNRQHYIARMQALKLDSILLRPLLNLFSALTLCGLILLFGFKGINVISVGVLYAFINYLGRLNEPLIKLTSQQSVLQQAVVAGERIFELIDSPRQCYGHDQLPLLSGRVDMKKLSFAYRDDKYVLYEIDLQMEDNEFVALVGHTGSGKSTITNLLMGYYQWQEGQILLDGRPLSSLSHQVLRNCITIVQQEPVILATTVFDNIALGREISEQKVWQILTIVQLADWVHKLPNGLNTLLGEQGNMLSAGQKQLLALARALVQTPKILILDEATANVDSGTERAIQAALQLIRRQTTLIVIAHRLSTVIDADKIFVLHRGKIVEQGKHNELLRHSGLYAQMYQLQQIGNLLHTGSLDHLDMVY</sequence>
<dbReference type="InterPro" id="IPR011527">
    <property type="entry name" value="ABC1_TM_dom"/>
</dbReference>
<dbReference type="SUPFAM" id="SSF90123">
    <property type="entry name" value="ABC transporter transmembrane region"/>
    <property type="match status" value="1"/>
</dbReference>
<evidence type="ECO:0000256" key="12">
    <source>
        <dbReference type="SAM" id="Phobius"/>
    </source>
</evidence>
<dbReference type="SUPFAM" id="SSF52540">
    <property type="entry name" value="P-loop containing nucleoside triphosphate hydrolases"/>
    <property type="match status" value="1"/>
</dbReference>
<name>A0AA95GEG0_9GAMM</name>
<feature type="transmembrane region" description="Helical" evidence="12">
    <location>
        <begin position="170"/>
        <end position="187"/>
    </location>
</feature>
<dbReference type="InterPro" id="IPR027417">
    <property type="entry name" value="P-loop_NTPase"/>
</dbReference>
<keyword evidence="9 12" id="KW-0472">Membrane</keyword>
<evidence type="ECO:0000256" key="7">
    <source>
        <dbReference type="ARBA" id="ARBA00022840"/>
    </source>
</evidence>
<dbReference type="NCBIfam" id="NF008056">
    <property type="entry name" value="PRK10790.1"/>
    <property type="match status" value="1"/>
</dbReference>
<feature type="domain" description="ABC transporter" evidence="13">
    <location>
        <begin position="343"/>
        <end position="576"/>
    </location>
</feature>
<dbReference type="InterPro" id="IPR003593">
    <property type="entry name" value="AAA+_ATPase"/>
</dbReference>
<dbReference type="PANTHER" id="PTHR43394">
    <property type="entry name" value="ATP-DEPENDENT PERMEASE MDL1, MITOCHONDRIAL"/>
    <property type="match status" value="1"/>
</dbReference>
<gene>
    <name evidence="15" type="ORF">QE207_12780</name>
</gene>
<keyword evidence="5 12" id="KW-0812">Transmembrane</keyword>
<evidence type="ECO:0000256" key="5">
    <source>
        <dbReference type="ARBA" id="ARBA00022692"/>
    </source>
</evidence>
<evidence type="ECO:0000256" key="9">
    <source>
        <dbReference type="ARBA" id="ARBA00023136"/>
    </source>
</evidence>
<dbReference type="SMART" id="SM00382">
    <property type="entry name" value="AAA"/>
    <property type="match status" value="1"/>
</dbReference>
<proteinExistence type="inferred from homology"/>
<dbReference type="Proteomes" id="UP001177597">
    <property type="component" value="Chromosome"/>
</dbReference>
<dbReference type="Gene3D" id="1.20.1560.10">
    <property type="entry name" value="ABC transporter type 1, transmembrane domain"/>
    <property type="match status" value="1"/>
</dbReference>
<dbReference type="PROSITE" id="PS50929">
    <property type="entry name" value="ABC_TM1F"/>
    <property type="match status" value="1"/>
</dbReference>
<keyword evidence="8 12" id="KW-1133">Transmembrane helix</keyword>
<keyword evidence="6" id="KW-0547">Nucleotide-binding</keyword>
<dbReference type="EMBL" id="CP123498">
    <property type="protein sequence ID" value="WGL94579.1"/>
    <property type="molecule type" value="Genomic_DNA"/>
</dbReference>
<evidence type="ECO:0000256" key="11">
    <source>
        <dbReference type="ARBA" id="ARBA00040960"/>
    </source>
</evidence>
<evidence type="ECO:0000313" key="15">
    <source>
        <dbReference type="EMBL" id="WGL94579.1"/>
    </source>
</evidence>
<keyword evidence="7" id="KW-0067">ATP-binding</keyword>
<comment type="subcellular location">
    <subcellularLocation>
        <location evidence="1">Cell membrane</location>
        <topology evidence="1">Multi-pass membrane protein</topology>
    </subcellularLocation>
</comment>
<feature type="transmembrane region" description="Helical" evidence="12">
    <location>
        <begin position="252"/>
        <end position="271"/>
    </location>
</feature>
<dbReference type="CDD" id="cd18544">
    <property type="entry name" value="ABC_6TM_TmrA_like"/>
    <property type="match status" value="1"/>
</dbReference>
<keyword evidence="4" id="KW-0813">Transport</keyword>
<comment type="catalytic activity">
    <reaction evidence="10">
        <text>ATP + H2O + xenobioticSide 1 = ADP + phosphate + xenobioticSide 2.</text>
        <dbReference type="EC" id="7.6.2.2"/>
    </reaction>
</comment>
<dbReference type="InterPro" id="IPR039421">
    <property type="entry name" value="Type_1_exporter"/>
</dbReference>
<dbReference type="PANTHER" id="PTHR43394:SF1">
    <property type="entry name" value="ATP-BINDING CASSETTE SUB-FAMILY B MEMBER 10, MITOCHONDRIAL"/>
    <property type="match status" value="1"/>
</dbReference>
<dbReference type="PROSITE" id="PS00211">
    <property type="entry name" value="ABC_TRANSPORTER_1"/>
    <property type="match status" value="1"/>
</dbReference>
<feature type="transmembrane region" description="Helical" evidence="12">
    <location>
        <begin position="27"/>
        <end position="52"/>
    </location>
</feature>
<feature type="domain" description="ABC transmembrane type-1" evidence="14">
    <location>
        <begin position="28"/>
        <end position="312"/>
    </location>
</feature>
<dbReference type="Pfam" id="PF00664">
    <property type="entry name" value="ABC_membrane"/>
    <property type="match status" value="1"/>
</dbReference>
<dbReference type="GO" id="GO:0016887">
    <property type="term" value="F:ATP hydrolysis activity"/>
    <property type="evidence" value="ECO:0007669"/>
    <property type="project" value="InterPro"/>
</dbReference>